<comment type="caution">
    <text evidence="1">The sequence shown here is derived from an EMBL/GenBank/DDBJ whole genome shotgun (WGS) entry which is preliminary data.</text>
</comment>
<dbReference type="SUPFAM" id="SSF48264">
    <property type="entry name" value="Cytochrome P450"/>
    <property type="match status" value="1"/>
</dbReference>
<dbReference type="STRING" id="40578.Xbed_02724"/>
<dbReference type="GO" id="GO:0020037">
    <property type="term" value="F:heme binding"/>
    <property type="evidence" value="ECO:0007669"/>
    <property type="project" value="InterPro"/>
</dbReference>
<keyword evidence="2" id="KW-1185">Reference proteome</keyword>
<reference evidence="1 2" key="1">
    <citation type="submission" date="2017-01" db="EMBL/GenBank/DDBJ databases">
        <title>Deconstructing symbiosis and pathogenesis requirements using a combined genomic-metabolomic approach.</title>
        <authorList>
            <person name="Tobias N.J."/>
            <person name="Wolff H."/>
            <person name="Djahanschiri B."/>
            <person name="Ebersberger I."/>
            <person name="Bode H.B."/>
        </authorList>
    </citation>
    <scope>NUCLEOTIDE SEQUENCE [LARGE SCALE GENOMIC DNA]</scope>
    <source>
        <strain evidence="1 2">DSM 4764</strain>
    </source>
</reference>
<sequence length="60" mass="6872">MHHCMGQELAKLEICTAIKKMVRLAPDLPLFHGVSPENLTWDEGIILRRPTPLPVRITRK</sequence>
<organism evidence="1 2">
    <name type="scientific">Xenorhabdus beddingii</name>
    <dbReference type="NCBI Taxonomy" id="40578"/>
    <lineage>
        <taxon>Bacteria</taxon>
        <taxon>Pseudomonadati</taxon>
        <taxon>Pseudomonadota</taxon>
        <taxon>Gammaproteobacteria</taxon>
        <taxon>Enterobacterales</taxon>
        <taxon>Morganellaceae</taxon>
        <taxon>Xenorhabdus</taxon>
    </lineage>
</organism>
<dbReference type="EMBL" id="MUBK01000023">
    <property type="protein sequence ID" value="OTA19029.1"/>
    <property type="molecule type" value="Genomic_DNA"/>
</dbReference>
<dbReference type="GO" id="GO:0004497">
    <property type="term" value="F:monooxygenase activity"/>
    <property type="evidence" value="ECO:0007669"/>
    <property type="project" value="InterPro"/>
</dbReference>
<evidence type="ECO:0000313" key="1">
    <source>
        <dbReference type="EMBL" id="OTA19029.1"/>
    </source>
</evidence>
<protein>
    <submittedName>
        <fullName evidence="1">Mycinamicin IV hydroxylase/epoxidase</fullName>
        <ecNumber evidence="1">1.14.-.-</ecNumber>
    </submittedName>
</protein>
<proteinExistence type="predicted"/>
<dbReference type="OrthoDB" id="9801155at2"/>
<dbReference type="GO" id="GO:0016705">
    <property type="term" value="F:oxidoreductase activity, acting on paired donors, with incorporation or reduction of molecular oxygen"/>
    <property type="evidence" value="ECO:0007669"/>
    <property type="project" value="InterPro"/>
</dbReference>
<dbReference type="Gene3D" id="1.10.630.10">
    <property type="entry name" value="Cytochrome P450"/>
    <property type="match status" value="1"/>
</dbReference>
<dbReference type="InterPro" id="IPR036396">
    <property type="entry name" value="Cyt_P450_sf"/>
</dbReference>
<name>A0A1Y2SM42_9GAMM</name>
<gene>
    <name evidence="1" type="primary">mycG</name>
    <name evidence="1" type="ORF">Xbed_02724</name>
</gene>
<dbReference type="EC" id="1.14.-.-" evidence="1"/>
<dbReference type="Proteomes" id="UP000194204">
    <property type="component" value="Unassembled WGS sequence"/>
</dbReference>
<evidence type="ECO:0000313" key="2">
    <source>
        <dbReference type="Proteomes" id="UP000194204"/>
    </source>
</evidence>
<dbReference type="RefSeq" id="WP_086113432.1">
    <property type="nucleotide sequence ID" value="NZ_MUBK01000023.1"/>
</dbReference>
<dbReference type="GO" id="GO:0005506">
    <property type="term" value="F:iron ion binding"/>
    <property type="evidence" value="ECO:0007669"/>
    <property type="project" value="InterPro"/>
</dbReference>
<keyword evidence="1" id="KW-0560">Oxidoreductase</keyword>
<dbReference type="AlphaFoldDB" id="A0A1Y2SM42"/>
<accession>A0A1Y2SM42</accession>